<organism evidence="2 3">
    <name type="scientific">Dunaliella salina</name>
    <name type="common">Green alga</name>
    <name type="synonym">Protococcus salinus</name>
    <dbReference type="NCBI Taxonomy" id="3046"/>
    <lineage>
        <taxon>Eukaryota</taxon>
        <taxon>Viridiplantae</taxon>
        <taxon>Chlorophyta</taxon>
        <taxon>core chlorophytes</taxon>
        <taxon>Chlorophyceae</taxon>
        <taxon>CS clade</taxon>
        <taxon>Chlamydomonadales</taxon>
        <taxon>Dunaliellaceae</taxon>
        <taxon>Dunaliella</taxon>
    </lineage>
</organism>
<feature type="region of interest" description="Disordered" evidence="1">
    <location>
        <begin position="126"/>
        <end position="221"/>
    </location>
</feature>
<feature type="compositionally biased region" description="Polar residues" evidence="1">
    <location>
        <begin position="96"/>
        <end position="108"/>
    </location>
</feature>
<feature type="region of interest" description="Disordered" evidence="1">
    <location>
        <begin position="258"/>
        <end position="287"/>
    </location>
</feature>
<evidence type="ECO:0000313" key="2">
    <source>
        <dbReference type="EMBL" id="KAF5839764.1"/>
    </source>
</evidence>
<feature type="compositionally biased region" description="Pro residues" evidence="1">
    <location>
        <begin position="61"/>
        <end position="74"/>
    </location>
</feature>
<dbReference type="Proteomes" id="UP000815325">
    <property type="component" value="Unassembled WGS sequence"/>
</dbReference>
<name>A0ABQ7GYX2_DUNSA</name>
<dbReference type="EMBL" id="MU069533">
    <property type="protein sequence ID" value="KAF5839764.1"/>
    <property type="molecule type" value="Genomic_DNA"/>
</dbReference>
<comment type="caution">
    <text evidence="2">The sequence shown here is derived from an EMBL/GenBank/DDBJ whole genome shotgun (WGS) entry which is preliminary data.</text>
</comment>
<accession>A0ABQ7GYX2</accession>
<protein>
    <submittedName>
        <fullName evidence="2">Uncharacterized protein</fullName>
    </submittedName>
</protein>
<feature type="compositionally biased region" description="Low complexity" evidence="1">
    <location>
        <begin position="259"/>
        <end position="278"/>
    </location>
</feature>
<sequence>MPCAWAPSELPASFASLSFLPQALAALGLSDHTLICLLALAALGFKDRSLVSQLIHSVPGASPPTPHPAQPHTPPSSAQSNPMHTPPLGAHMQAPSPHTSANTGQPSSPLEAFEHEPLLFSRAAHQSVHNENGTAVPQAPQDSPLPAAYTMGNHPARTEAPRVASTPPDFPGAAESTAVPGSGHQPASFCVPKGLGLHGGTENGGCNSSSSSSSSSSRNSGGGDKLSICASSCAMRNSDMDLSSSSSRSNLGYAKSALSCSNSNSSNSSSRNTSYTESNRSHGGSWEDLTPSMAIRMLCALAELQHRDQGAVRWLTHHALKGTSRWPLLKTPQLPYLTWALAKLQVMEPGAWQSLVANIASSTHAPNAGQVWQPQQLTQV</sequence>
<feature type="compositionally biased region" description="Low complexity" evidence="1">
    <location>
        <begin position="204"/>
        <end position="219"/>
    </location>
</feature>
<feature type="region of interest" description="Disordered" evidence="1">
    <location>
        <begin position="57"/>
        <end position="110"/>
    </location>
</feature>
<evidence type="ECO:0000313" key="3">
    <source>
        <dbReference type="Proteomes" id="UP000815325"/>
    </source>
</evidence>
<keyword evidence="3" id="KW-1185">Reference proteome</keyword>
<gene>
    <name evidence="2" type="ORF">DUNSADRAFT_18643</name>
</gene>
<evidence type="ECO:0000256" key="1">
    <source>
        <dbReference type="SAM" id="MobiDB-lite"/>
    </source>
</evidence>
<reference evidence="2" key="1">
    <citation type="submission" date="2017-08" db="EMBL/GenBank/DDBJ databases">
        <authorList>
            <person name="Polle J.E."/>
            <person name="Barry K."/>
            <person name="Cushman J."/>
            <person name="Schmutz J."/>
            <person name="Tran D."/>
            <person name="Hathwaick L.T."/>
            <person name="Yim W.C."/>
            <person name="Jenkins J."/>
            <person name="Mckie-Krisberg Z.M."/>
            <person name="Prochnik S."/>
            <person name="Lindquist E."/>
            <person name="Dockter R.B."/>
            <person name="Adam C."/>
            <person name="Molina H."/>
            <person name="Bunkerborg J."/>
            <person name="Jin E."/>
            <person name="Buchheim M."/>
            <person name="Magnuson J."/>
        </authorList>
    </citation>
    <scope>NUCLEOTIDE SEQUENCE</scope>
    <source>
        <strain evidence="2">CCAP 19/18</strain>
    </source>
</reference>
<proteinExistence type="predicted"/>